<sequence>MHAACKNRKPRRSKLAVSIAILVGSLPLGQAAADDLRLTGFPSLVLSGLAADAQQLPMRGPFDNTIKADTLDIVLEKTTLDEVVAQFGGTIHNRGNDAAPVSWLCYEVKIGDRYNRQWFISDGRGAEGKGVLTTIAGDEGDAAQSGCEVGPETLSHWTLPVPSLDGGEKDLVATFGAATSDGIIRYTHNVQPDADGKGKLQSLVYRLKDGQIDGVALSQYTLR</sequence>
<proteinExistence type="predicted"/>
<organism evidence="2 3">
    <name type="scientific">Neomesorhizobium albiziae</name>
    <dbReference type="NCBI Taxonomy" id="335020"/>
    <lineage>
        <taxon>Bacteria</taxon>
        <taxon>Pseudomonadati</taxon>
        <taxon>Pseudomonadota</taxon>
        <taxon>Alphaproteobacteria</taxon>
        <taxon>Hyphomicrobiales</taxon>
        <taxon>Phyllobacteriaceae</taxon>
        <taxon>Neomesorhizobium</taxon>
    </lineage>
</organism>
<accession>A0A1I4BW12</accession>
<evidence type="ECO:0000313" key="2">
    <source>
        <dbReference type="EMBL" id="SFK72091.1"/>
    </source>
</evidence>
<gene>
    <name evidence="2" type="ORF">SAMN04488498_11180</name>
</gene>
<protein>
    <submittedName>
        <fullName evidence="2">Uncharacterized protein</fullName>
    </submittedName>
</protein>
<dbReference type="AlphaFoldDB" id="A0A1I4BW12"/>
<evidence type="ECO:0000313" key="3">
    <source>
        <dbReference type="Proteomes" id="UP000323300"/>
    </source>
</evidence>
<name>A0A1I4BW12_9HYPH</name>
<dbReference type="Proteomes" id="UP000323300">
    <property type="component" value="Unassembled WGS sequence"/>
</dbReference>
<evidence type="ECO:0000256" key="1">
    <source>
        <dbReference type="SAM" id="SignalP"/>
    </source>
</evidence>
<keyword evidence="1" id="KW-0732">Signal</keyword>
<keyword evidence="3" id="KW-1185">Reference proteome</keyword>
<reference evidence="2 3" key="1">
    <citation type="submission" date="2016-10" db="EMBL/GenBank/DDBJ databases">
        <authorList>
            <person name="Varghese N."/>
            <person name="Submissions S."/>
        </authorList>
    </citation>
    <scope>NUCLEOTIDE SEQUENCE [LARGE SCALE GENOMIC DNA]</scope>
    <source>
        <strain evidence="2 3">DSM 21822</strain>
    </source>
</reference>
<feature type="signal peptide" evidence="1">
    <location>
        <begin position="1"/>
        <end position="32"/>
    </location>
</feature>
<feature type="chain" id="PRO_5009302562" evidence="1">
    <location>
        <begin position="33"/>
        <end position="223"/>
    </location>
</feature>
<dbReference type="EMBL" id="FOSL01000011">
    <property type="protein sequence ID" value="SFK72091.1"/>
    <property type="molecule type" value="Genomic_DNA"/>
</dbReference>